<comment type="caution">
    <text evidence="1">The sequence shown here is derived from an EMBL/GenBank/DDBJ whole genome shotgun (WGS) entry which is preliminary data.</text>
</comment>
<evidence type="ECO:0000313" key="2">
    <source>
        <dbReference type="Proteomes" id="UP000828941"/>
    </source>
</evidence>
<name>A0ACB9Q3D3_BAUVA</name>
<reference evidence="1 2" key="1">
    <citation type="journal article" date="2022" name="DNA Res.">
        <title>Chromosomal-level genome assembly of the orchid tree Bauhinia variegata (Leguminosae; Cercidoideae) supports the allotetraploid origin hypothesis of Bauhinia.</title>
        <authorList>
            <person name="Zhong Y."/>
            <person name="Chen Y."/>
            <person name="Zheng D."/>
            <person name="Pang J."/>
            <person name="Liu Y."/>
            <person name="Luo S."/>
            <person name="Meng S."/>
            <person name="Qian L."/>
            <person name="Wei D."/>
            <person name="Dai S."/>
            <person name="Zhou R."/>
        </authorList>
    </citation>
    <scope>NUCLEOTIDE SEQUENCE [LARGE SCALE GENOMIC DNA]</scope>
    <source>
        <strain evidence="1">BV-YZ2020</strain>
    </source>
</reference>
<evidence type="ECO:0000313" key="1">
    <source>
        <dbReference type="EMBL" id="KAI4355619.1"/>
    </source>
</evidence>
<dbReference type="EMBL" id="CM039427">
    <property type="protein sequence ID" value="KAI4355619.1"/>
    <property type="molecule type" value="Genomic_DNA"/>
</dbReference>
<gene>
    <name evidence="1" type="ORF">L6164_004373</name>
</gene>
<organism evidence="1 2">
    <name type="scientific">Bauhinia variegata</name>
    <name type="common">Purple orchid tree</name>
    <name type="synonym">Phanera variegata</name>
    <dbReference type="NCBI Taxonomy" id="167791"/>
    <lineage>
        <taxon>Eukaryota</taxon>
        <taxon>Viridiplantae</taxon>
        <taxon>Streptophyta</taxon>
        <taxon>Embryophyta</taxon>
        <taxon>Tracheophyta</taxon>
        <taxon>Spermatophyta</taxon>
        <taxon>Magnoliopsida</taxon>
        <taxon>eudicotyledons</taxon>
        <taxon>Gunneridae</taxon>
        <taxon>Pentapetalae</taxon>
        <taxon>rosids</taxon>
        <taxon>fabids</taxon>
        <taxon>Fabales</taxon>
        <taxon>Fabaceae</taxon>
        <taxon>Cercidoideae</taxon>
        <taxon>Cercideae</taxon>
        <taxon>Bauhiniinae</taxon>
        <taxon>Bauhinia</taxon>
    </lineage>
</organism>
<proteinExistence type="predicted"/>
<keyword evidence="2" id="KW-1185">Reference proteome</keyword>
<accession>A0ACB9Q3D3</accession>
<sequence length="157" mass="17436">MKDSSQSLQESVKWLRGLSDGVAGREIEKIVTKGIRQVKAHRGYLLCDFIVPNSLADENGNWNVGAIATLIDIVGSLPIYSFTSNDSVSVDFSISYFSTAKVQEEVEVEAKVVNKKESLTSVIVEVRKKENRELIALGKQWMISAKRNITPHLVSKL</sequence>
<dbReference type="Proteomes" id="UP000828941">
    <property type="component" value="Chromosome 2"/>
</dbReference>
<protein>
    <submittedName>
        <fullName evidence="1">Uncharacterized protein</fullName>
    </submittedName>
</protein>